<protein>
    <submittedName>
        <fullName evidence="2">SufB/sufD domain protein</fullName>
    </submittedName>
</protein>
<organism evidence="2 3">
    <name type="scientific">Filifactor alocis (strain ATCC 35896 / CCUG 47790 / D40 B5)</name>
    <name type="common">Fusobacterium alocis</name>
    <dbReference type="NCBI Taxonomy" id="546269"/>
    <lineage>
        <taxon>Bacteria</taxon>
        <taxon>Bacillati</taxon>
        <taxon>Bacillota</taxon>
        <taxon>Clostridia</taxon>
        <taxon>Peptostreptococcales</taxon>
        <taxon>Filifactoraceae</taxon>
        <taxon>Filifactor</taxon>
    </lineage>
</organism>
<dbReference type="AlphaFoldDB" id="D6GQY0"/>
<dbReference type="OrthoDB" id="9803529at2"/>
<dbReference type="InterPro" id="IPR000825">
    <property type="entry name" value="SUF_FeS_clus_asmbl_SufBD_core"/>
</dbReference>
<dbReference type="PANTHER" id="PTHR43575:SF1">
    <property type="entry name" value="PROTEIN ABCI7, CHLOROPLASTIC"/>
    <property type="match status" value="1"/>
</dbReference>
<dbReference type="Proteomes" id="UP000007468">
    <property type="component" value="Chromosome"/>
</dbReference>
<evidence type="ECO:0000313" key="2">
    <source>
        <dbReference type="EMBL" id="EFE29183.1"/>
    </source>
</evidence>
<gene>
    <name evidence="2" type="ordered locus">HMPREF0389_01107</name>
</gene>
<dbReference type="GO" id="GO:0016226">
    <property type="term" value="P:iron-sulfur cluster assembly"/>
    <property type="evidence" value="ECO:0007669"/>
    <property type="project" value="InterPro"/>
</dbReference>
<dbReference type="SUPFAM" id="SSF101960">
    <property type="entry name" value="Stabilizer of iron transporter SufD"/>
    <property type="match status" value="1"/>
</dbReference>
<dbReference type="STRING" id="546269.HMPREF0389_01107"/>
<dbReference type="KEGG" id="faa:HMPREF0389_01107"/>
<dbReference type="PANTHER" id="PTHR43575">
    <property type="entry name" value="PROTEIN ABCI7, CHLOROPLASTIC"/>
    <property type="match status" value="1"/>
</dbReference>
<dbReference type="eggNOG" id="COG0719">
    <property type="taxonomic scope" value="Bacteria"/>
</dbReference>
<dbReference type="InterPro" id="IPR055346">
    <property type="entry name" value="Fe-S_cluster_assembly_SufBD"/>
</dbReference>
<name>D6GQY0_FILAD</name>
<sequence>MELNVLPVLTWNWVQVNDTKFEIPKFVSEQVDSQTTYTIPKQILSDWNKCKLGGAGVSKEALLWNETQRTHQTVIHAEAGEIKEAQTVKFSEDNQSSVIMDATYIIAEESSKVSVIFDYAEQMQQNSIETFRNSVIYVTAKEGAEVTIYYISRNSKDHIALCSVISQVYQDATVNLVQVETGAKRSFFHYTSNLLERGANTQIRTIYFADENRELNLAYEINHIGEQSESDILVNGALKDTAKKTFKGTIDFKKGSSHSKGREEEYAILLSEKVKNVAVPILLCQEDDVEGVHAASAGKMDEEILFYIMSRGFCLDDAKKIVLESRFTPILDMIEDDSLKKEIWKEIGDRI</sequence>
<evidence type="ECO:0000313" key="3">
    <source>
        <dbReference type="Proteomes" id="UP000007468"/>
    </source>
</evidence>
<proteinExistence type="predicted"/>
<accession>D6GQY0</accession>
<dbReference type="InterPro" id="IPR037284">
    <property type="entry name" value="SUF_FeS_clus_asmbl_SufBD_sf"/>
</dbReference>
<reference evidence="3" key="1">
    <citation type="submission" date="2010-12" db="EMBL/GenBank/DDBJ databases">
        <title>The genome sequence of Filifactor alocis strain ATCC 35896.</title>
        <authorList>
            <consortium name="The Broad Institute Genome Sequencing Platform"/>
            <person name="Ward D."/>
            <person name="Earl A."/>
            <person name="Feldgarden M."/>
            <person name="Young S.K."/>
            <person name="Gargeya S."/>
            <person name="Zeng Q."/>
            <person name="Alvarado L."/>
            <person name="Berlin A."/>
            <person name="Bochicchio J."/>
            <person name="Chapman S.B."/>
            <person name="Chen Z."/>
            <person name="Freedman E."/>
            <person name="Gellesch M."/>
            <person name="Goldberg J."/>
            <person name="Griggs A."/>
            <person name="Gujja S."/>
            <person name="Heilman E."/>
            <person name="Heiman D."/>
            <person name="Howarth C."/>
            <person name="Mehta T."/>
            <person name="Neiman D."/>
            <person name="Pearson M."/>
            <person name="Roberts A."/>
            <person name="Saif S."/>
            <person name="Shea T."/>
            <person name="Shenoy N."/>
            <person name="Sisk P."/>
            <person name="Stolte C."/>
            <person name="Sykes S."/>
            <person name="White J."/>
            <person name="Yandava C."/>
            <person name="Izard J."/>
            <person name="Blanton J.M."/>
            <person name="Baranova O.V."/>
            <person name="Tanner A.C."/>
            <person name="Dewhirst F.E."/>
            <person name="Haas B."/>
            <person name="Nusbaum C."/>
            <person name="Birren B."/>
        </authorList>
    </citation>
    <scope>NUCLEOTIDE SEQUENCE [LARGE SCALE GENOMIC DNA]</scope>
    <source>
        <strain evidence="3">ATCC 35896 / CCUG 47790 / D40 B5</strain>
    </source>
</reference>
<dbReference type="RefSeq" id="WP_014263089.1">
    <property type="nucleotide sequence ID" value="NC_016630.1"/>
</dbReference>
<keyword evidence="3" id="KW-1185">Reference proteome</keyword>
<dbReference type="Pfam" id="PF01458">
    <property type="entry name" value="SUFBD_core"/>
    <property type="match status" value="1"/>
</dbReference>
<dbReference type="PATRIC" id="fig|546269.5.peg.1636"/>
<feature type="domain" description="SUF system FeS cluster assembly SufBD core" evidence="1">
    <location>
        <begin position="94"/>
        <end position="324"/>
    </location>
</feature>
<dbReference type="EMBL" id="CP002390">
    <property type="protein sequence ID" value="EFE29183.1"/>
    <property type="molecule type" value="Genomic_DNA"/>
</dbReference>
<evidence type="ECO:0000259" key="1">
    <source>
        <dbReference type="Pfam" id="PF01458"/>
    </source>
</evidence>